<organism evidence="1 2">
    <name type="scientific">Rhizopus stolonifer</name>
    <name type="common">Rhizopus nigricans</name>
    <dbReference type="NCBI Taxonomy" id="4846"/>
    <lineage>
        <taxon>Eukaryota</taxon>
        <taxon>Fungi</taxon>
        <taxon>Fungi incertae sedis</taxon>
        <taxon>Mucoromycota</taxon>
        <taxon>Mucoromycotina</taxon>
        <taxon>Mucoromycetes</taxon>
        <taxon>Mucorales</taxon>
        <taxon>Mucorineae</taxon>
        <taxon>Rhizopodaceae</taxon>
        <taxon>Rhizopus</taxon>
    </lineage>
</organism>
<name>A0A367ITY2_RHIST</name>
<evidence type="ECO:0000313" key="2">
    <source>
        <dbReference type="Proteomes" id="UP000253551"/>
    </source>
</evidence>
<dbReference type="AlphaFoldDB" id="A0A367ITY2"/>
<evidence type="ECO:0000313" key="1">
    <source>
        <dbReference type="EMBL" id="RCH81138.1"/>
    </source>
</evidence>
<sequence>MNFNQQNFSPVDPNFFYQQQFQQTQQQPQAQAQQQPSPQMIQQQQLNYLRAQQQQMNFGALAKRIAYAHEFCFTLDEQTSSSATTICW</sequence>
<dbReference type="EMBL" id="PJQM01005651">
    <property type="protein sequence ID" value="RCH81138.1"/>
    <property type="molecule type" value="Genomic_DNA"/>
</dbReference>
<dbReference type="Proteomes" id="UP000253551">
    <property type="component" value="Unassembled WGS sequence"/>
</dbReference>
<keyword evidence="2" id="KW-1185">Reference proteome</keyword>
<protein>
    <submittedName>
        <fullName evidence="1">Uncharacterized protein</fullName>
    </submittedName>
</protein>
<gene>
    <name evidence="1" type="ORF">CU098_005549</name>
</gene>
<accession>A0A367ITY2</accession>
<proteinExistence type="predicted"/>
<dbReference type="STRING" id="4846.A0A367ITY2"/>
<reference evidence="1 2" key="1">
    <citation type="journal article" date="2018" name="G3 (Bethesda)">
        <title>Phylogenetic and Phylogenomic Definition of Rhizopus Species.</title>
        <authorList>
            <person name="Gryganskyi A.P."/>
            <person name="Golan J."/>
            <person name="Dolatabadi S."/>
            <person name="Mondo S."/>
            <person name="Robb S."/>
            <person name="Idnurm A."/>
            <person name="Muszewska A."/>
            <person name="Steczkiewicz K."/>
            <person name="Masonjones S."/>
            <person name="Liao H.L."/>
            <person name="Gajdeczka M.T."/>
            <person name="Anike F."/>
            <person name="Vuek A."/>
            <person name="Anishchenko I.M."/>
            <person name="Voigt K."/>
            <person name="de Hoog G.S."/>
            <person name="Smith M.E."/>
            <person name="Heitman J."/>
            <person name="Vilgalys R."/>
            <person name="Stajich J.E."/>
        </authorList>
    </citation>
    <scope>NUCLEOTIDE SEQUENCE [LARGE SCALE GENOMIC DNA]</scope>
    <source>
        <strain evidence="1 2">LSU 92-RS-03</strain>
    </source>
</reference>
<comment type="caution">
    <text evidence="1">The sequence shown here is derived from an EMBL/GenBank/DDBJ whole genome shotgun (WGS) entry which is preliminary data.</text>
</comment>